<dbReference type="GO" id="GO:0008168">
    <property type="term" value="F:methyltransferase activity"/>
    <property type="evidence" value="ECO:0007669"/>
    <property type="project" value="UniProtKB-KW"/>
</dbReference>
<evidence type="ECO:0000313" key="2">
    <source>
        <dbReference type="Proteomes" id="UP000093514"/>
    </source>
</evidence>
<keyword evidence="2" id="KW-1185">Reference proteome</keyword>
<gene>
    <name evidence="1" type="ORF">U472_13305</name>
</gene>
<dbReference type="Proteomes" id="UP000093514">
    <property type="component" value="Unassembled WGS sequence"/>
</dbReference>
<comment type="caution">
    <text evidence="1">The sequence shown here is derived from an EMBL/GenBank/DDBJ whole genome shotgun (WGS) entry which is preliminary data.</text>
</comment>
<reference evidence="1 2" key="2">
    <citation type="submission" date="2016-08" db="EMBL/GenBank/DDBJ databases">
        <title>Orenia metallireducens sp. nov. strain Z6, a Novel Metal-reducing Firmicute from the Deep Subsurface.</title>
        <authorList>
            <person name="Maxim B.I."/>
            <person name="Kenneth K."/>
            <person name="Flynn T.M."/>
            <person name="Oloughlin E.J."/>
            <person name="Locke R.A."/>
            <person name="Weber J.R."/>
            <person name="Egan S.M."/>
            <person name="Mackie R.I."/>
            <person name="Cann I.K."/>
        </authorList>
    </citation>
    <scope>NUCLEOTIDE SEQUENCE [LARGE SCALE GENOMIC DNA]</scope>
    <source>
        <strain evidence="1 2">Z6</strain>
    </source>
</reference>
<protein>
    <submittedName>
        <fullName evidence="1">SAM-dependent methyltransferase</fullName>
    </submittedName>
</protein>
<dbReference type="GO" id="GO:0032259">
    <property type="term" value="P:methylation"/>
    <property type="evidence" value="ECO:0007669"/>
    <property type="project" value="UniProtKB-KW"/>
</dbReference>
<dbReference type="RefSeq" id="WP_068719240.1">
    <property type="nucleotide sequence ID" value="NZ_LWDV01000010.1"/>
</dbReference>
<reference evidence="2" key="1">
    <citation type="submission" date="2016-07" db="EMBL/GenBank/DDBJ databases">
        <authorList>
            <person name="Florea S."/>
            <person name="Webb J.S."/>
            <person name="Jaromczyk J."/>
            <person name="Schardl C.L."/>
        </authorList>
    </citation>
    <scope>NUCLEOTIDE SEQUENCE [LARGE SCALE GENOMIC DNA]</scope>
    <source>
        <strain evidence="2">Z6</strain>
    </source>
</reference>
<accession>A0A1C0A5B1</accession>
<name>A0A1C0A5B1_9FIRM</name>
<evidence type="ECO:0000313" key="1">
    <source>
        <dbReference type="EMBL" id="OCL25328.1"/>
    </source>
</evidence>
<organism evidence="1 2">
    <name type="scientific">Orenia metallireducens</name>
    <dbReference type="NCBI Taxonomy" id="1413210"/>
    <lineage>
        <taxon>Bacteria</taxon>
        <taxon>Bacillati</taxon>
        <taxon>Bacillota</taxon>
        <taxon>Clostridia</taxon>
        <taxon>Halanaerobiales</taxon>
        <taxon>Halobacteroidaceae</taxon>
        <taxon>Orenia</taxon>
    </lineage>
</organism>
<keyword evidence="1" id="KW-0489">Methyltransferase</keyword>
<sequence>MCAVKIKYGSVVPWGRTFEEYVDMFNLTEADLDKFILGCADGPASFNYTMKEKGKEMISIDPIYHFTKDDILKRISENYQDVINQTKQNKDKFIWTKIKDVEDLGRIRMLAMEKFLADYDLGKQENRYLYAMLPNLPFEDNQFDLALSSHFLFLYSDNLSLKFHIEAIDEMLRVAREVRIFPLLDLNGRKSLYVDKVINNYIEKGYSVDEVTVDYQFQKGGNTMLKIAQKR</sequence>
<dbReference type="EMBL" id="LWDV01000010">
    <property type="protein sequence ID" value="OCL25328.1"/>
    <property type="molecule type" value="Genomic_DNA"/>
</dbReference>
<dbReference type="AlphaFoldDB" id="A0A1C0A5B1"/>
<keyword evidence="1" id="KW-0808">Transferase</keyword>
<proteinExistence type="predicted"/>